<dbReference type="GO" id="GO:0008270">
    <property type="term" value="F:zinc ion binding"/>
    <property type="evidence" value="ECO:0007669"/>
    <property type="project" value="UniProtKB-KW"/>
</dbReference>
<name>A0A381NW31_9ZZZZ</name>
<keyword evidence="1" id="KW-0677">Repeat</keyword>
<dbReference type="GO" id="GO:0000209">
    <property type="term" value="P:protein polyubiquitination"/>
    <property type="evidence" value="ECO:0007669"/>
    <property type="project" value="TreeGrafter"/>
</dbReference>
<dbReference type="SUPFAM" id="SSF101898">
    <property type="entry name" value="NHL repeat"/>
    <property type="match status" value="1"/>
</dbReference>
<dbReference type="Pfam" id="PF01436">
    <property type="entry name" value="NHL"/>
    <property type="match status" value="1"/>
</dbReference>
<dbReference type="Gene3D" id="2.120.10.30">
    <property type="entry name" value="TolB, C-terminal domain"/>
    <property type="match status" value="2"/>
</dbReference>
<protein>
    <recommendedName>
        <fullName evidence="3">SMP-30/Gluconolactonase/LRE-like region domain-containing protein</fullName>
    </recommendedName>
</protein>
<dbReference type="GO" id="GO:0061630">
    <property type="term" value="F:ubiquitin protein ligase activity"/>
    <property type="evidence" value="ECO:0007669"/>
    <property type="project" value="TreeGrafter"/>
</dbReference>
<reference evidence="2" key="1">
    <citation type="submission" date="2018-05" db="EMBL/GenBank/DDBJ databases">
        <authorList>
            <person name="Lanie J.A."/>
            <person name="Ng W.-L."/>
            <person name="Kazmierczak K.M."/>
            <person name="Andrzejewski T.M."/>
            <person name="Davidsen T.M."/>
            <person name="Wayne K.J."/>
            <person name="Tettelin H."/>
            <person name="Glass J.I."/>
            <person name="Rusch D."/>
            <person name="Podicherti R."/>
            <person name="Tsui H.-C.T."/>
            <person name="Winkler M.E."/>
        </authorList>
    </citation>
    <scope>NUCLEOTIDE SEQUENCE</scope>
</reference>
<dbReference type="PANTHER" id="PTHR24104">
    <property type="entry name" value="E3 UBIQUITIN-PROTEIN LIGASE NHLRC1-RELATED"/>
    <property type="match status" value="1"/>
</dbReference>
<dbReference type="EMBL" id="UINC01000643">
    <property type="protein sequence ID" value="SUZ58836.1"/>
    <property type="molecule type" value="Genomic_DNA"/>
</dbReference>
<dbReference type="CDD" id="cd05819">
    <property type="entry name" value="NHL"/>
    <property type="match status" value="1"/>
</dbReference>
<evidence type="ECO:0000313" key="2">
    <source>
        <dbReference type="EMBL" id="SUZ58836.1"/>
    </source>
</evidence>
<proteinExistence type="predicted"/>
<accession>A0A381NW31</accession>
<sequence length="344" mass="38843">MVTEIAPITFGYSHTIGRQENRSGNGFFYPVAITRDQENRLYVVSRGSETPAFFPCKRVTVFTVDEELVREFGTKVPPEEADDSAPDGSFMWPTSIALDKEGIAYVSDEWLNRISVFDKDGNCTGKWGSLGDHEGEIDRPAGLAFDAEDRLYLVDSANHRIQIFTKDGEFISTWGHNGNGDGEFNYPWGIEIDRNGDVYVADWRNDRIQKFDRDGRFLMKFGSPGKGDGEFNRPSGVAVDKDGIIYVTDFKNDRLQVFGADGKYITQMTGDATLSKWGRERLELDPGMMRGRERAQGLMEREKLFNGPIAVEVDDEGRVFVVETARQRLQVYRKQTAIFHGGLL</sequence>
<evidence type="ECO:0000256" key="1">
    <source>
        <dbReference type="ARBA" id="ARBA00022737"/>
    </source>
</evidence>
<dbReference type="PANTHER" id="PTHR24104:SF25">
    <property type="entry name" value="PROTEIN LIN-41"/>
    <property type="match status" value="1"/>
</dbReference>
<dbReference type="Pfam" id="PF17170">
    <property type="entry name" value="DUF5128"/>
    <property type="match status" value="1"/>
</dbReference>
<organism evidence="2">
    <name type="scientific">marine metagenome</name>
    <dbReference type="NCBI Taxonomy" id="408172"/>
    <lineage>
        <taxon>unclassified sequences</taxon>
        <taxon>metagenomes</taxon>
        <taxon>ecological metagenomes</taxon>
    </lineage>
</organism>
<dbReference type="InterPro" id="IPR050952">
    <property type="entry name" value="TRIM-NHL_E3_ligases"/>
</dbReference>
<gene>
    <name evidence="2" type="ORF">METZ01_LOCUS11690</name>
</gene>
<dbReference type="InterPro" id="IPR011042">
    <property type="entry name" value="6-blade_b-propeller_TolB-like"/>
</dbReference>
<dbReference type="InterPro" id="IPR001258">
    <property type="entry name" value="NHL_repeat"/>
</dbReference>
<evidence type="ECO:0008006" key="3">
    <source>
        <dbReference type="Google" id="ProtNLM"/>
    </source>
</evidence>
<dbReference type="AlphaFoldDB" id="A0A381NW31"/>
<dbReference type="PROSITE" id="PS51125">
    <property type="entry name" value="NHL"/>
    <property type="match status" value="3"/>
</dbReference>
<dbReference type="GO" id="GO:0043161">
    <property type="term" value="P:proteasome-mediated ubiquitin-dependent protein catabolic process"/>
    <property type="evidence" value="ECO:0007669"/>
    <property type="project" value="TreeGrafter"/>
</dbReference>